<gene>
    <name evidence="4" type="ORF">RN001_002573</name>
</gene>
<dbReference type="FunFam" id="3.40.50.720:FF:000047">
    <property type="entry name" value="NADP-dependent L-serine/L-allo-threonine dehydrogenase"/>
    <property type="match status" value="1"/>
</dbReference>
<reference evidence="5" key="1">
    <citation type="submission" date="2023-01" db="EMBL/GenBank/DDBJ databases">
        <title>Key to firefly adult light organ development and bioluminescence: homeobox transcription factors regulate luciferase expression and transportation to peroxisome.</title>
        <authorList>
            <person name="Fu X."/>
        </authorList>
    </citation>
    <scope>NUCLEOTIDE SEQUENCE [LARGE SCALE GENOMIC DNA]</scope>
</reference>
<accession>A0AAN7PH37</accession>
<evidence type="ECO:0000313" key="4">
    <source>
        <dbReference type="EMBL" id="KAK4886302.1"/>
    </source>
</evidence>
<evidence type="ECO:0000256" key="1">
    <source>
        <dbReference type="ARBA" id="ARBA00006484"/>
    </source>
</evidence>
<dbReference type="SUPFAM" id="SSF51735">
    <property type="entry name" value="NAD(P)-binding Rossmann-fold domains"/>
    <property type="match status" value="1"/>
</dbReference>
<comment type="similarity">
    <text evidence="1 3">Belongs to the short-chain dehydrogenases/reductases (SDR) family.</text>
</comment>
<dbReference type="Proteomes" id="UP001353858">
    <property type="component" value="Unassembled WGS sequence"/>
</dbReference>
<sequence>MEKWVGSLAVVTGASAGIGAAISTELVKAGINVVGIGRRIKKINDLSKNLCDEPGKLHALYCDLADEQQILNAFKLIEETFGPISILVNNAGLLHPATLSDGDVEQWRDVIKINVLAYCICQREAVKSMKINSIDGIIINISSVTGIKVPEMATSQLLVNLYPASKHAINSISDTLRLELRKESSQIRVSVISPGIVETELFRELPSEEINAVSDNPMLKTEDVAKAVSYILSTPRNIQIQDLVLRPLWERI</sequence>
<dbReference type="PRINTS" id="PR00080">
    <property type="entry name" value="SDRFAMILY"/>
</dbReference>
<dbReference type="PRINTS" id="PR00081">
    <property type="entry name" value="GDHRDH"/>
</dbReference>
<name>A0AAN7PH37_9COLE</name>
<comment type="caution">
    <text evidence="4">The sequence shown here is derived from an EMBL/GenBank/DDBJ whole genome shotgun (WGS) entry which is preliminary data.</text>
</comment>
<keyword evidence="5" id="KW-1185">Reference proteome</keyword>
<dbReference type="PANTHER" id="PTHR43115">
    <property type="entry name" value="DEHYDROGENASE/REDUCTASE SDR FAMILY MEMBER 11"/>
    <property type="match status" value="1"/>
</dbReference>
<proteinExistence type="inferred from homology"/>
<dbReference type="GO" id="GO:0016616">
    <property type="term" value="F:oxidoreductase activity, acting on the CH-OH group of donors, NAD or NADP as acceptor"/>
    <property type="evidence" value="ECO:0007669"/>
    <property type="project" value="UniProtKB-ARBA"/>
</dbReference>
<dbReference type="PANTHER" id="PTHR43115:SF4">
    <property type="entry name" value="DEHYDROGENASE_REDUCTASE SDR FAMILY MEMBER 11"/>
    <property type="match status" value="1"/>
</dbReference>
<evidence type="ECO:0000256" key="2">
    <source>
        <dbReference type="ARBA" id="ARBA00023002"/>
    </source>
</evidence>
<dbReference type="Pfam" id="PF00106">
    <property type="entry name" value="adh_short"/>
    <property type="match status" value="1"/>
</dbReference>
<dbReference type="InterPro" id="IPR036291">
    <property type="entry name" value="NAD(P)-bd_dom_sf"/>
</dbReference>
<dbReference type="InterPro" id="IPR002347">
    <property type="entry name" value="SDR_fam"/>
</dbReference>
<evidence type="ECO:0000256" key="3">
    <source>
        <dbReference type="RuleBase" id="RU000363"/>
    </source>
</evidence>
<evidence type="ECO:0000313" key="5">
    <source>
        <dbReference type="Proteomes" id="UP001353858"/>
    </source>
</evidence>
<organism evidence="4 5">
    <name type="scientific">Aquatica leii</name>
    <dbReference type="NCBI Taxonomy" id="1421715"/>
    <lineage>
        <taxon>Eukaryota</taxon>
        <taxon>Metazoa</taxon>
        <taxon>Ecdysozoa</taxon>
        <taxon>Arthropoda</taxon>
        <taxon>Hexapoda</taxon>
        <taxon>Insecta</taxon>
        <taxon>Pterygota</taxon>
        <taxon>Neoptera</taxon>
        <taxon>Endopterygota</taxon>
        <taxon>Coleoptera</taxon>
        <taxon>Polyphaga</taxon>
        <taxon>Elateriformia</taxon>
        <taxon>Elateroidea</taxon>
        <taxon>Lampyridae</taxon>
        <taxon>Luciolinae</taxon>
        <taxon>Aquatica</taxon>
    </lineage>
</organism>
<dbReference type="AlphaFoldDB" id="A0AAN7PH37"/>
<dbReference type="InterPro" id="IPR020904">
    <property type="entry name" value="Sc_DH/Rdtase_CS"/>
</dbReference>
<dbReference type="Gene3D" id="3.40.50.720">
    <property type="entry name" value="NAD(P)-binding Rossmann-like Domain"/>
    <property type="match status" value="1"/>
</dbReference>
<evidence type="ECO:0008006" key="6">
    <source>
        <dbReference type="Google" id="ProtNLM"/>
    </source>
</evidence>
<dbReference type="PROSITE" id="PS00061">
    <property type="entry name" value="ADH_SHORT"/>
    <property type="match status" value="1"/>
</dbReference>
<protein>
    <recommendedName>
        <fullName evidence="6">Farnesol dehydrogenase</fullName>
    </recommendedName>
</protein>
<keyword evidence="2" id="KW-0560">Oxidoreductase</keyword>
<dbReference type="EMBL" id="JARPUR010000001">
    <property type="protein sequence ID" value="KAK4886302.1"/>
    <property type="molecule type" value="Genomic_DNA"/>
</dbReference>